<gene>
    <name evidence="1" type="ORF">Csa_1G267780</name>
</gene>
<protein>
    <submittedName>
        <fullName evidence="1">Uncharacterized protein</fullName>
    </submittedName>
</protein>
<proteinExistence type="predicted"/>
<dbReference type="AlphaFoldDB" id="A0A0A0LTW1"/>
<dbReference type="PANTHER" id="PTHR48478:SF1">
    <property type="entry name" value="LECTIN-LIKE"/>
    <property type="match status" value="1"/>
</dbReference>
<evidence type="ECO:0000313" key="2">
    <source>
        <dbReference type="Proteomes" id="UP000029981"/>
    </source>
</evidence>
<sequence length="133" mass="15339">MSKTIFIYVIWHTIEEAHLRQISWLDCRWNLNSSYFKPNIWYKAHIDVKLTSGAFGWTSPVDAKIEMPDGSKQESLIKLDRRENVGFAISLGKFIITNSTTSGVIQFGFYNHETKWKSGLIIRALVVDILTDE</sequence>
<dbReference type="STRING" id="3659.A0A0A0LTW1"/>
<reference evidence="1 2" key="3">
    <citation type="journal article" date="2010" name="BMC Genomics">
        <title>Transcriptome sequencing and comparative analysis of cucumber flowers with different sex types.</title>
        <authorList>
            <person name="Guo S."/>
            <person name="Zheng Y."/>
            <person name="Joung J.G."/>
            <person name="Liu S."/>
            <person name="Zhang Z."/>
            <person name="Crasta O.R."/>
            <person name="Sobral B.W."/>
            <person name="Xu Y."/>
            <person name="Huang S."/>
            <person name="Fei Z."/>
        </authorList>
    </citation>
    <scope>NUCLEOTIDE SEQUENCE [LARGE SCALE GENOMIC DNA]</scope>
    <source>
        <strain evidence="2">cv. 9930</strain>
    </source>
</reference>
<reference evidence="1 2" key="2">
    <citation type="journal article" date="2009" name="PLoS ONE">
        <title>An integrated genetic and cytogenetic map of the cucumber genome.</title>
        <authorList>
            <person name="Ren Y."/>
            <person name="Zhang Z."/>
            <person name="Liu J."/>
            <person name="Staub J.E."/>
            <person name="Han Y."/>
            <person name="Cheng Z."/>
            <person name="Li X."/>
            <person name="Lu J."/>
            <person name="Miao H."/>
            <person name="Kang H."/>
            <person name="Xie B."/>
            <person name="Gu X."/>
            <person name="Wang X."/>
            <person name="Du Y."/>
            <person name="Jin W."/>
            <person name="Huang S."/>
        </authorList>
    </citation>
    <scope>NUCLEOTIDE SEQUENCE [LARGE SCALE GENOMIC DNA]</scope>
    <source>
        <strain evidence="2">cv. 9930</strain>
    </source>
</reference>
<dbReference type="EMBL" id="CM002922">
    <property type="protein sequence ID" value="KGN65233.1"/>
    <property type="molecule type" value="Genomic_DNA"/>
</dbReference>
<dbReference type="InterPro" id="IPR025886">
    <property type="entry name" value="PP2-like"/>
</dbReference>
<organism evidence="1 2">
    <name type="scientific">Cucumis sativus</name>
    <name type="common">Cucumber</name>
    <dbReference type="NCBI Taxonomy" id="3659"/>
    <lineage>
        <taxon>Eukaryota</taxon>
        <taxon>Viridiplantae</taxon>
        <taxon>Streptophyta</taxon>
        <taxon>Embryophyta</taxon>
        <taxon>Tracheophyta</taxon>
        <taxon>Spermatophyta</taxon>
        <taxon>Magnoliopsida</taxon>
        <taxon>eudicotyledons</taxon>
        <taxon>Gunneridae</taxon>
        <taxon>Pentapetalae</taxon>
        <taxon>rosids</taxon>
        <taxon>fabids</taxon>
        <taxon>Cucurbitales</taxon>
        <taxon>Cucurbitaceae</taxon>
        <taxon>Benincaseae</taxon>
        <taxon>Cucumis</taxon>
    </lineage>
</organism>
<reference evidence="1 2" key="4">
    <citation type="journal article" date="2011" name="BMC Genomics">
        <title>RNA-Seq improves annotation of protein-coding genes in the cucumber genome.</title>
        <authorList>
            <person name="Li Z."/>
            <person name="Zhang Z."/>
            <person name="Yan P."/>
            <person name="Huang S."/>
            <person name="Fei Z."/>
            <person name="Lin K."/>
        </authorList>
    </citation>
    <scope>NUCLEOTIDE SEQUENCE [LARGE SCALE GENOMIC DNA]</scope>
    <source>
        <strain evidence="2">cv. 9930</strain>
    </source>
</reference>
<dbReference type="Gramene" id="KGN65233">
    <property type="protein sequence ID" value="KGN65233"/>
    <property type="gene ID" value="Csa_1G267780"/>
</dbReference>
<name>A0A0A0LTW1_CUCSA</name>
<dbReference type="PANTHER" id="PTHR48478">
    <property type="entry name" value="LECTIN-LIKE"/>
    <property type="match status" value="1"/>
</dbReference>
<keyword evidence="2" id="KW-1185">Reference proteome</keyword>
<dbReference type="Proteomes" id="UP000029981">
    <property type="component" value="Chromosome 1"/>
</dbReference>
<reference evidence="1 2" key="1">
    <citation type="journal article" date="2009" name="Nat. Genet.">
        <title>The genome of the cucumber, Cucumis sativus L.</title>
        <authorList>
            <person name="Huang S."/>
            <person name="Li R."/>
            <person name="Zhang Z."/>
            <person name="Li L."/>
            <person name="Gu X."/>
            <person name="Fan W."/>
            <person name="Lucas W.J."/>
            <person name="Wang X."/>
            <person name="Xie B."/>
            <person name="Ni P."/>
            <person name="Ren Y."/>
            <person name="Zhu H."/>
            <person name="Li J."/>
            <person name="Lin K."/>
            <person name="Jin W."/>
            <person name="Fei Z."/>
            <person name="Li G."/>
            <person name="Staub J."/>
            <person name="Kilian A."/>
            <person name="van der Vossen E.A."/>
            <person name="Wu Y."/>
            <person name="Guo J."/>
            <person name="He J."/>
            <person name="Jia Z."/>
            <person name="Ren Y."/>
            <person name="Tian G."/>
            <person name="Lu Y."/>
            <person name="Ruan J."/>
            <person name="Qian W."/>
            <person name="Wang M."/>
            <person name="Huang Q."/>
            <person name="Li B."/>
            <person name="Xuan Z."/>
            <person name="Cao J."/>
            <person name="Asan"/>
            <person name="Wu Z."/>
            <person name="Zhang J."/>
            <person name="Cai Q."/>
            <person name="Bai Y."/>
            <person name="Zhao B."/>
            <person name="Han Y."/>
            <person name="Li Y."/>
            <person name="Li X."/>
            <person name="Wang S."/>
            <person name="Shi Q."/>
            <person name="Liu S."/>
            <person name="Cho W.K."/>
            <person name="Kim J.Y."/>
            <person name="Xu Y."/>
            <person name="Heller-Uszynska K."/>
            <person name="Miao H."/>
            <person name="Cheng Z."/>
            <person name="Zhang S."/>
            <person name="Wu J."/>
            <person name="Yang Y."/>
            <person name="Kang H."/>
            <person name="Li M."/>
            <person name="Liang H."/>
            <person name="Ren X."/>
            <person name="Shi Z."/>
            <person name="Wen M."/>
            <person name="Jian M."/>
            <person name="Yang H."/>
            <person name="Zhang G."/>
            <person name="Yang Z."/>
            <person name="Chen R."/>
            <person name="Liu S."/>
            <person name="Li J."/>
            <person name="Ma L."/>
            <person name="Liu H."/>
            <person name="Zhou Y."/>
            <person name="Zhao J."/>
            <person name="Fang X."/>
            <person name="Li G."/>
            <person name="Fang L."/>
            <person name="Li Y."/>
            <person name="Liu D."/>
            <person name="Zheng H."/>
            <person name="Zhang Y."/>
            <person name="Qin N."/>
            <person name="Li Z."/>
            <person name="Yang G."/>
            <person name="Yang S."/>
            <person name="Bolund L."/>
            <person name="Kristiansen K."/>
            <person name="Zheng H."/>
            <person name="Li S."/>
            <person name="Zhang X."/>
            <person name="Yang H."/>
            <person name="Wang J."/>
            <person name="Sun R."/>
            <person name="Zhang B."/>
            <person name="Jiang S."/>
            <person name="Wang J."/>
            <person name="Du Y."/>
            <person name="Li S."/>
        </authorList>
    </citation>
    <scope>NUCLEOTIDE SEQUENCE [LARGE SCALE GENOMIC DNA]</scope>
    <source>
        <strain evidence="2">cv. 9930</strain>
    </source>
</reference>
<evidence type="ECO:0000313" key="1">
    <source>
        <dbReference type="EMBL" id="KGN65233.1"/>
    </source>
</evidence>
<accession>A0A0A0LTW1</accession>
<dbReference type="InterPro" id="IPR052147">
    <property type="entry name" value="PP2-like/Lectin"/>
</dbReference>
<dbReference type="GO" id="GO:0030246">
    <property type="term" value="F:carbohydrate binding"/>
    <property type="evidence" value="ECO:0007669"/>
    <property type="project" value="InterPro"/>
</dbReference>
<dbReference type="Pfam" id="PF14299">
    <property type="entry name" value="PP2"/>
    <property type="match status" value="1"/>
</dbReference>